<comment type="subcellular location">
    <subcellularLocation>
        <location evidence="1">Cell membrane</location>
        <topology evidence="1">Multi-pass membrane protein</topology>
    </subcellularLocation>
</comment>
<feature type="transmembrane region" description="Helical" evidence="7">
    <location>
        <begin position="278"/>
        <end position="297"/>
    </location>
</feature>
<sequence>MEASILENDSKKFAQMLIVLGIMGFLANGDNYAVAPLLINISSDLGIPIAKTALSVTSYMLCFGFFTIFFGPLGDRYGKTRVINIAAFGTAIFSILGAFSFNLTSLIIFRACNGAFGAGIFPVSIAFIGESSQDANRQKMLGKFFGMMFLGSASATAIGGAIAYFASWRAVYFIYGVLELVMAFIMLKTLEKKPGVLQQLDLRKVYQEAFSNRELIQVVGTIFLIGFSIFGTFTYSGRFIQNNTGYNILKVGLILTFFGAATVLGGRKASTLREILDTKFVPYAAILGAISLVSLSFSHSPILLSISLFGFGYAFVSIHSTLVTTAQGLMPKLRGTVMSLVSFNLFVGGAVGTYVNGIVLEKVGIEWIFVLSAVFMLIILFISTRVVDLSLNRLNKKSIKTPFTGI</sequence>
<organism evidence="9 10">
    <name type="scientific">Clostridium formicaceticum</name>
    <dbReference type="NCBI Taxonomy" id="1497"/>
    <lineage>
        <taxon>Bacteria</taxon>
        <taxon>Bacillati</taxon>
        <taxon>Bacillota</taxon>
        <taxon>Clostridia</taxon>
        <taxon>Eubacteriales</taxon>
        <taxon>Clostridiaceae</taxon>
        <taxon>Clostridium</taxon>
    </lineage>
</organism>
<dbReference type="PROSITE" id="PS50850">
    <property type="entry name" value="MFS"/>
    <property type="match status" value="1"/>
</dbReference>
<keyword evidence="3" id="KW-1003">Cell membrane</keyword>
<feature type="transmembrane region" description="Helical" evidence="7">
    <location>
        <begin position="335"/>
        <end position="355"/>
    </location>
</feature>
<evidence type="ECO:0000313" key="9">
    <source>
        <dbReference type="EMBL" id="AOY76593.1"/>
    </source>
</evidence>
<evidence type="ECO:0000256" key="5">
    <source>
        <dbReference type="ARBA" id="ARBA00022989"/>
    </source>
</evidence>
<keyword evidence="4 7" id="KW-0812">Transmembrane</keyword>
<gene>
    <name evidence="9" type="ORF">BJL90_12410</name>
</gene>
<dbReference type="Pfam" id="PF07690">
    <property type="entry name" value="MFS_1"/>
    <property type="match status" value="1"/>
</dbReference>
<feature type="transmembrane region" description="Helical" evidence="7">
    <location>
        <begin position="141"/>
        <end position="166"/>
    </location>
</feature>
<feature type="transmembrane region" description="Helical" evidence="7">
    <location>
        <begin position="49"/>
        <end position="70"/>
    </location>
</feature>
<feature type="transmembrane region" description="Helical" evidence="7">
    <location>
        <begin position="172"/>
        <end position="190"/>
    </location>
</feature>
<dbReference type="Gene3D" id="1.20.1250.20">
    <property type="entry name" value="MFS general substrate transporter like domains"/>
    <property type="match status" value="1"/>
</dbReference>
<keyword evidence="6 7" id="KW-0472">Membrane</keyword>
<feature type="transmembrane region" description="Helical" evidence="7">
    <location>
        <begin position="107"/>
        <end position="129"/>
    </location>
</feature>
<evidence type="ECO:0000256" key="2">
    <source>
        <dbReference type="ARBA" id="ARBA00022448"/>
    </source>
</evidence>
<feature type="transmembrane region" description="Helical" evidence="7">
    <location>
        <begin position="248"/>
        <end position="266"/>
    </location>
</feature>
<evidence type="ECO:0000256" key="7">
    <source>
        <dbReference type="SAM" id="Phobius"/>
    </source>
</evidence>
<dbReference type="InterPro" id="IPR020846">
    <property type="entry name" value="MFS_dom"/>
</dbReference>
<keyword evidence="10" id="KW-1185">Reference proteome</keyword>
<keyword evidence="5 7" id="KW-1133">Transmembrane helix</keyword>
<evidence type="ECO:0000256" key="6">
    <source>
        <dbReference type="ARBA" id="ARBA00023136"/>
    </source>
</evidence>
<feature type="transmembrane region" description="Helical" evidence="7">
    <location>
        <begin position="215"/>
        <end position="236"/>
    </location>
</feature>
<dbReference type="InterPro" id="IPR050189">
    <property type="entry name" value="MFS_Efflux_Transporters"/>
</dbReference>
<accession>A0ABN4T840</accession>
<feature type="transmembrane region" description="Helical" evidence="7">
    <location>
        <begin position="303"/>
        <end position="323"/>
    </location>
</feature>
<evidence type="ECO:0000256" key="1">
    <source>
        <dbReference type="ARBA" id="ARBA00004651"/>
    </source>
</evidence>
<dbReference type="PANTHER" id="PTHR43124:SF3">
    <property type="entry name" value="CHLORAMPHENICOL EFFLUX PUMP RV0191"/>
    <property type="match status" value="1"/>
</dbReference>
<feature type="domain" description="Major facilitator superfamily (MFS) profile" evidence="8">
    <location>
        <begin position="16"/>
        <end position="391"/>
    </location>
</feature>
<dbReference type="CDD" id="cd17324">
    <property type="entry name" value="MFS_NepI_like"/>
    <property type="match status" value="1"/>
</dbReference>
<evidence type="ECO:0000313" key="10">
    <source>
        <dbReference type="Proteomes" id="UP000177894"/>
    </source>
</evidence>
<evidence type="ECO:0000256" key="4">
    <source>
        <dbReference type="ARBA" id="ARBA00022692"/>
    </source>
</evidence>
<dbReference type="Proteomes" id="UP000177894">
    <property type="component" value="Chromosome"/>
</dbReference>
<feature type="transmembrane region" description="Helical" evidence="7">
    <location>
        <begin position="82"/>
        <end position="101"/>
    </location>
</feature>
<dbReference type="EMBL" id="CP017603">
    <property type="protein sequence ID" value="AOY76593.1"/>
    <property type="molecule type" value="Genomic_DNA"/>
</dbReference>
<evidence type="ECO:0000259" key="8">
    <source>
        <dbReference type="PROSITE" id="PS50850"/>
    </source>
</evidence>
<reference evidence="9 10" key="1">
    <citation type="submission" date="2016-10" db="EMBL/GenBank/DDBJ databases">
        <title>Complete Genome Sequence of Acetogen Clostridium formicoaceticum ATCC 27076.</title>
        <authorList>
            <person name="Bao T."/>
            <person name="Cheng C."/>
            <person name="Zhao J."/>
            <person name="Yang S.-T."/>
            <person name="Wang J."/>
            <person name="Wang M."/>
        </authorList>
    </citation>
    <scope>NUCLEOTIDE SEQUENCE [LARGE SCALE GENOMIC DNA]</scope>
    <source>
        <strain evidence="9 10">ATCC 27076</strain>
    </source>
</reference>
<dbReference type="SUPFAM" id="SSF103473">
    <property type="entry name" value="MFS general substrate transporter"/>
    <property type="match status" value="1"/>
</dbReference>
<protein>
    <submittedName>
        <fullName evidence="9">MFS transporter</fullName>
    </submittedName>
</protein>
<dbReference type="InterPro" id="IPR036259">
    <property type="entry name" value="MFS_trans_sf"/>
</dbReference>
<keyword evidence="2" id="KW-0813">Transport</keyword>
<proteinExistence type="predicted"/>
<feature type="transmembrane region" description="Helical" evidence="7">
    <location>
        <begin position="12"/>
        <end position="29"/>
    </location>
</feature>
<evidence type="ECO:0000256" key="3">
    <source>
        <dbReference type="ARBA" id="ARBA00022475"/>
    </source>
</evidence>
<feature type="transmembrane region" description="Helical" evidence="7">
    <location>
        <begin position="367"/>
        <end position="387"/>
    </location>
</feature>
<dbReference type="PANTHER" id="PTHR43124">
    <property type="entry name" value="PURINE EFFLUX PUMP PBUE"/>
    <property type="match status" value="1"/>
</dbReference>
<dbReference type="InterPro" id="IPR011701">
    <property type="entry name" value="MFS"/>
</dbReference>
<name>A0ABN4T840_9CLOT</name>